<feature type="compositionally biased region" description="Polar residues" evidence="1">
    <location>
        <begin position="1"/>
        <end position="36"/>
    </location>
</feature>
<evidence type="ECO:0000313" key="3">
    <source>
        <dbReference type="EMBL" id="KAA1113831.1"/>
    </source>
</evidence>
<feature type="region of interest" description="Disordered" evidence="1">
    <location>
        <begin position="1"/>
        <end position="90"/>
    </location>
</feature>
<evidence type="ECO:0000313" key="4">
    <source>
        <dbReference type="Proteomes" id="UP000324748"/>
    </source>
</evidence>
<sequence length="225" mass="24647">MHPNSNEQDASVTSAGDSDKTTSNLNLNNPNDQGTTGRADRASEELNDRKELRAGEEQGTGEEHGAGDGGGFVNEHDDQSTGPNHNEQAKGTAVEAHELFTNEELAEVVRVLLSAGNTGIFQCSLTAVDQVIQLLVSTYGFTSPFNMGYIDTPTGKIPRDEVLEEIFKQWCARADFSRWSYYYPDCIACQRLTDDIDNTGAHVGFIAGTESDGWTWTIIHQPQPY</sequence>
<accession>A0A5B0QKN1</accession>
<evidence type="ECO:0000256" key="1">
    <source>
        <dbReference type="SAM" id="MobiDB-lite"/>
    </source>
</evidence>
<name>A0A5B0QKN1_PUCGR</name>
<dbReference type="Proteomes" id="UP000324748">
    <property type="component" value="Unassembled WGS sequence"/>
</dbReference>
<proteinExistence type="predicted"/>
<feature type="compositionally biased region" description="Basic and acidic residues" evidence="1">
    <location>
        <begin position="38"/>
        <end position="66"/>
    </location>
</feature>
<protein>
    <submittedName>
        <fullName evidence="3">Uncharacterized protein</fullName>
    </submittedName>
</protein>
<keyword evidence="4" id="KW-1185">Reference proteome</keyword>
<dbReference type="AlphaFoldDB" id="A0A5B0QKN1"/>
<comment type="caution">
    <text evidence="3">The sequence shown here is derived from an EMBL/GenBank/DDBJ whole genome shotgun (WGS) entry which is preliminary data.</text>
</comment>
<gene>
    <name evidence="2" type="ORF">PGT21_026504</name>
    <name evidence="3" type="ORF">PGTUg99_025718</name>
</gene>
<evidence type="ECO:0000313" key="5">
    <source>
        <dbReference type="Proteomes" id="UP000325313"/>
    </source>
</evidence>
<dbReference type="EMBL" id="VDEP01000275">
    <property type="protein sequence ID" value="KAA1113831.1"/>
    <property type="molecule type" value="Genomic_DNA"/>
</dbReference>
<evidence type="ECO:0000313" key="2">
    <source>
        <dbReference type="EMBL" id="KAA1085984.1"/>
    </source>
</evidence>
<organism evidence="3 5">
    <name type="scientific">Puccinia graminis f. sp. tritici</name>
    <dbReference type="NCBI Taxonomy" id="56615"/>
    <lineage>
        <taxon>Eukaryota</taxon>
        <taxon>Fungi</taxon>
        <taxon>Dikarya</taxon>
        <taxon>Basidiomycota</taxon>
        <taxon>Pucciniomycotina</taxon>
        <taxon>Pucciniomycetes</taxon>
        <taxon>Pucciniales</taxon>
        <taxon>Pucciniaceae</taxon>
        <taxon>Puccinia</taxon>
    </lineage>
</organism>
<reference evidence="4 5" key="1">
    <citation type="submission" date="2019-05" db="EMBL/GenBank/DDBJ databases">
        <title>Emergence of the Ug99 lineage of the wheat stem rust pathogen through somatic hybridization.</title>
        <authorList>
            <person name="Li F."/>
            <person name="Upadhyaya N.M."/>
            <person name="Sperschneider J."/>
            <person name="Matny O."/>
            <person name="Nguyen-Phuc H."/>
            <person name="Mago R."/>
            <person name="Raley C."/>
            <person name="Miller M.E."/>
            <person name="Silverstein K.A.T."/>
            <person name="Henningsen E."/>
            <person name="Hirsch C.D."/>
            <person name="Visser B."/>
            <person name="Pretorius Z.A."/>
            <person name="Steffenson B.J."/>
            <person name="Schwessinger B."/>
            <person name="Dodds P.N."/>
            <person name="Figueroa M."/>
        </authorList>
    </citation>
    <scope>NUCLEOTIDE SEQUENCE [LARGE SCALE GENOMIC DNA]</scope>
    <source>
        <strain evidence="2">21-0</strain>
        <strain evidence="3 5">Ug99</strain>
    </source>
</reference>
<dbReference type="Proteomes" id="UP000325313">
    <property type="component" value="Unassembled WGS sequence"/>
</dbReference>
<dbReference type="OrthoDB" id="10387129at2759"/>
<dbReference type="EMBL" id="VSWC01000106">
    <property type="protein sequence ID" value="KAA1085984.1"/>
    <property type="molecule type" value="Genomic_DNA"/>
</dbReference>